<evidence type="ECO:0000256" key="5">
    <source>
        <dbReference type="SAM" id="SignalP"/>
    </source>
</evidence>
<comment type="subcellular location">
    <subcellularLocation>
        <location evidence="1">Secreted</location>
    </subcellularLocation>
</comment>
<dbReference type="GO" id="GO:0005576">
    <property type="term" value="C:extracellular region"/>
    <property type="evidence" value="ECO:0007669"/>
    <property type="project" value="UniProtKB-SubCell"/>
</dbReference>
<proteinExistence type="evidence at transcript level"/>
<organism evidence="7">
    <name type="scientific">Hemiscorpius lepturus</name>
    <name type="common">Scorpion</name>
    <dbReference type="NCBI Taxonomy" id="520031"/>
    <lineage>
        <taxon>Eukaryota</taxon>
        <taxon>Metazoa</taxon>
        <taxon>Ecdysozoa</taxon>
        <taxon>Arthropoda</taxon>
        <taxon>Chelicerata</taxon>
        <taxon>Arachnida</taxon>
        <taxon>Scorpiones</taxon>
        <taxon>Iurida</taxon>
        <taxon>Scorpionoidea</taxon>
        <taxon>Hemiscorpiidae</taxon>
    </lineage>
</organism>
<dbReference type="PANTHER" id="PTHR14186:SF20">
    <property type="entry name" value="CYSTEINE-RICH MOTOR NEURON 1 PROTEIN-LIKE"/>
    <property type="match status" value="1"/>
</dbReference>
<dbReference type="PROSITE" id="PS51323">
    <property type="entry name" value="IGFBP_N_2"/>
    <property type="match status" value="1"/>
</dbReference>
<accession>A0A1L4BJ63</accession>
<dbReference type="SUPFAM" id="SSF57184">
    <property type="entry name" value="Growth factor receptor domain"/>
    <property type="match status" value="1"/>
</dbReference>
<dbReference type="GO" id="GO:0005520">
    <property type="term" value="F:insulin-like growth factor binding"/>
    <property type="evidence" value="ECO:0007669"/>
    <property type="project" value="InterPro"/>
</dbReference>
<name>A0A1L4BJ63_HEMLE</name>
<reference evidence="7" key="1">
    <citation type="journal article" date="2016" name="Toxicon">
        <title>The first report on transcriptome analysis of the venom gland of Iranian scorpion, Hemiscorpius lepturus.</title>
        <authorList>
            <person name="Kazemi-Lomedasht F."/>
            <person name="Khalaj V."/>
            <person name="Bagheri K.P."/>
            <person name="Behdani M."/>
            <person name="Shahbazzadeh D."/>
        </authorList>
    </citation>
    <scope>NUCLEOTIDE SEQUENCE</scope>
    <source>
        <strain evidence="7">HLVPr1</strain>
        <tissue evidence="7">Venom gland</tissue>
    </source>
</reference>
<dbReference type="PANTHER" id="PTHR14186">
    <property type="entry name" value="INSULIN-LIKE GROWTH FACTOR BINDING PROTEIN-RELATED"/>
    <property type="match status" value="1"/>
</dbReference>
<dbReference type="GO" id="GO:0009966">
    <property type="term" value="P:regulation of signal transduction"/>
    <property type="evidence" value="ECO:0007669"/>
    <property type="project" value="TreeGrafter"/>
</dbReference>
<sequence length="109" mass="12097">MELRLFALAVLIASCHCWPRKHCTEPCGPFPNDCENGVTKDYDGCCAICAKGEGEECGGLWNDYGVCGVDLVCETNGEASSEYDLPRGVCVPARRFSTRNIVKRMLRWM</sequence>
<evidence type="ECO:0000256" key="3">
    <source>
        <dbReference type="ARBA" id="ARBA00022729"/>
    </source>
</evidence>
<keyword evidence="4" id="KW-1015">Disulfide bond</keyword>
<feature type="signal peptide" evidence="5">
    <location>
        <begin position="1"/>
        <end position="17"/>
    </location>
</feature>
<keyword evidence="3 5" id="KW-0732">Signal</keyword>
<evidence type="ECO:0000256" key="1">
    <source>
        <dbReference type="ARBA" id="ARBA00004613"/>
    </source>
</evidence>
<dbReference type="Pfam" id="PF00219">
    <property type="entry name" value="IGFBP"/>
    <property type="match status" value="1"/>
</dbReference>
<feature type="chain" id="PRO_5013358215" evidence="5">
    <location>
        <begin position="18"/>
        <end position="109"/>
    </location>
</feature>
<dbReference type="AlphaFoldDB" id="A0A1L4BJ63"/>
<protein>
    <submittedName>
        <fullName evidence="7">Venom toxin</fullName>
    </submittedName>
</protein>
<dbReference type="PROSITE" id="PS51257">
    <property type="entry name" value="PROKAR_LIPOPROTEIN"/>
    <property type="match status" value="1"/>
</dbReference>
<evidence type="ECO:0000313" key="7">
    <source>
        <dbReference type="EMBL" id="API81342.1"/>
    </source>
</evidence>
<dbReference type="InterPro" id="IPR011390">
    <property type="entry name" value="IGFBP_rP_mac25"/>
</dbReference>
<dbReference type="InterPro" id="IPR009030">
    <property type="entry name" value="Growth_fac_rcpt_cys_sf"/>
</dbReference>
<dbReference type="EMBL" id="KX924479">
    <property type="protein sequence ID" value="API81342.1"/>
    <property type="molecule type" value="mRNA"/>
</dbReference>
<dbReference type="Gene3D" id="4.10.40.20">
    <property type="match status" value="1"/>
</dbReference>
<evidence type="ECO:0000256" key="4">
    <source>
        <dbReference type="ARBA" id="ARBA00023157"/>
    </source>
</evidence>
<evidence type="ECO:0000256" key="2">
    <source>
        <dbReference type="ARBA" id="ARBA00022525"/>
    </source>
</evidence>
<evidence type="ECO:0000259" key="6">
    <source>
        <dbReference type="PROSITE" id="PS51323"/>
    </source>
</evidence>
<keyword evidence="2" id="KW-0964">Secreted</keyword>
<dbReference type="InterPro" id="IPR000867">
    <property type="entry name" value="IGFBP-like"/>
</dbReference>
<feature type="domain" description="IGFBP N-terminal" evidence="6">
    <location>
        <begin position="13"/>
        <end position="93"/>
    </location>
</feature>
<dbReference type="GO" id="GO:0001558">
    <property type="term" value="P:regulation of cell growth"/>
    <property type="evidence" value="ECO:0007669"/>
    <property type="project" value="InterPro"/>
</dbReference>